<proteinExistence type="predicted"/>
<dbReference type="Proteomes" id="UP000077266">
    <property type="component" value="Unassembled WGS sequence"/>
</dbReference>
<dbReference type="InterPro" id="IPR036514">
    <property type="entry name" value="SGNH_hydro_sf"/>
</dbReference>
<feature type="non-terminal residue" evidence="2">
    <location>
        <position position="1"/>
    </location>
</feature>
<protein>
    <recommendedName>
        <fullName evidence="4">Carbohydrate esterase family 16 protein</fullName>
    </recommendedName>
</protein>
<name>A0A165LL14_EXIGL</name>
<accession>A0A165LL14</accession>
<dbReference type="SUPFAM" id="SSF52266">
    <property type="entry name" value="SGNH hydrolase"/>
    <property type="match status" value="1"/>
</dbReference>
<dbReference type="InterPro" id="IPR001087">
    <property type="entry name" value="GDSL"/>
</dbReference>
<dbReference type="PANTHER" id="PTHR45648">
    <property type="entry name" value="GDSL LIPASE/ACYLHYDROLASE FAMILY PROTEIN (AFU_ORTHOLOGUE AFUA_4G14700)"/>
    <property type="match status" value="1"/>
</dbReference>
<keyword evidence="3" id="KW-1185">Reference proteome</keyword>
<evidence type="ECO:0008006" key="4">
    <source>
        <dbReference type="Google" id="ProtNLM"/>
    </source>
</evidence>
<reference evidence="2 3" key="1">
    <citation type="journal article" date="2016" name="Mol. Biol. Evol.">
        <title>Comparative Genomics of Early-Diverging Mushroom-Forming Fungi Provides Insights into the Origins of Lignocellulose Decay Capabilities.</title>
        <authorList>
            <person name="Nagy L.G."/>
            <person name="Riley R."/>
            <person name="Tritt A."/>
            <person name="Adam C."/>
            <person name="Daum C."/>
            <person name="Floudas D."/>
            <person name="Sun H."/>
            <person name="Yadav J.S."/>
            <person name="Pangilinan J."/>
            <person name="Larsson K.H."/>
            <person name="Matsuura K."/>
            <person name="Barry K."/>
            <person name="Labutti K."/>
            <person name="Kuo R."/>
            <person name="Ohm R.A."/>
            <person name="Bhattacharya S.S."/>
            <person name="Shirouzu T."/>
            <person name="Yoshinaga Y."/>
            <person name="Martin F.M."/>
            <person name="Grigoriev I.V."/>
            <person name="Hibbett D.S."/>
        </authorList>
    </citation>
    <scope>NUCLEOTIDE SEQUENCE [LARGE SCALE GENOMIC DNA]</scope>
    <source>
        <strain evidence="2 3">HHB12029</strain>
    </source>
</reference>
<dbReference type="AlphaFoldDB" id="A0A165LL14"/>
<organism evidence="2 3">
    <name type="scientific">Exidia glandulosa HHB12029</name>
    <dbReference type="NCBI Taxonomy" id="1314781"/>
    <lineage>
        <taxon>Eukaryota</taxon>
        <taxon>Fungi</taxon>
        <taxon>Dikarya</taxon>
        <taxon>Basidiomycota</taxon>
        <taxon>Agaricomycotina</taxon>
        <taxon>Agaricomycetes</taxon>
        <taxon>Auriculariales</taxon>
        <taxon>Exidiaceae</taxon>
        <taxon>Exidia</taxon>
    </lineage>
</organism>
<dbReference type="PANTHER" id="PTHR45648:SF22">
    <property type="entry name" value="GDSL LIPASE_ACYLHYDROLASE FAMILY PROTEIN (AFU_ORTHOLOGUE AFUA_4G14700)"/>
    <property type="match status" value="1"/>
</dbReference>
<dbReference type="EMBL" id="KV425923">
    <property type="protein sequence ID" value="KZV97992.1"/>
    <property type="molecule type" value="Genomic_DNA"/>
</dbReference>
<evidence type="ECO:0000256" key="1">
    <source>
        <dbReference type="ARBA" id="ARBA00022801"/>
    </source>
</evidence>
<dbReference type="Gene3D" id="3.40.50.1110">
    <property type="entry name" value="SGNH hydrolase"/>
    <property type="match status" value="1"/>
</dbReference>
<dbReference type="InParanoid" id="A0A165LL14"/>
<evidence type="ECO:0000313" key="3">
    <source>
        <dbReference type="Proteomes" id="UP000077266"/>
    </source>
</evidence>
<evidence type="ECO:0000313" key="2">
    <source>
        <dbReference type="EMBL" id="KZV97992.1"/>
    </source>
</evidence>
<gene>
    <name evidence="2" type="ORF">EXIGLDRAFT_810005</name>
</gene>
<dbReference type="InterPro" id="IPR051058">
    <property type="entry name" value="GDSL_Est/Lipase"/>
</dbReference>
<dbReference type="Pfam" id="PF00657">
    <property type="entry name" value="Lipase_GDSL"/>
    <property type="match status" value="1"/>
</dbReference>
<sequence>DVFHQADTAADGGVQWPYYLGLYGNYTIWNYAVGGAVCSNSLTPLYGEPDVSGGQMDWFIQDHIGLHGRLLLDPDSFSVIIFVGTNDVGFGSFLTDDQPDNSTLPDIADCQLHTIRRLHSLGARKFVLNLLTPLQLTKLYSNSSDPTIYHPAPHNGTVWHKRMNDLVHTMNRLLSDGVKSINSEWRGNGRVEIFDTYRLFQEMFHHPMRYFNGSIPANVTGHCHQCPDPDDYRQCGLGDCTLDQRDSYMYWDELHPSEQYVVNPQTGAAPGNREVANCSRLFLQNREESGGGDAS</sequence>
<dbReference type="GO" id="GO:0016788">
    <property type="term" value="F:hydrolase activity, acting on ester bonds"/>
    <property type="evidence" value="ECO:0007669"/>
    <property type="project" value="InterPro"/>
</dbReference>
<keyword evidence="1" id="KW-0378">Hydrolase</keyword>
<dbReference type="OrthoDB" id="1600564at2759"/>